<evidence type="ECO:0000256" key="7">
    <source>
        <dbReference type="SAM" id="Phobius"/>
    </source>
</evidence>
<dbReference type="AlphaFoldDB" id="A0AAV9TZ33"/>
<feature type="transmembrane region" description="Helical" evidence="7">
    <location>
        <begin position="186"/>
        <end position="209"/>
    </location>
</feature>
<keyword evidence="4 7" id="KW-0472">Membrane</keyword>
<dbReference type="Pfam" id="PF20684">
    <property type="entry name" value="Fung_rhodopsin"/>
    <property type="match status" value="1"/>
</dbReference>
<comment type="similarity">
    <text evidence="5">Belongs to the SAT4 family.</text>
</comment>
<feature type="transmembrane region" description="Helical" evidence="7">
    <location>
        <begin position="69"/>
        <end position="89"/>
    </location>
</feature>
<keyword evidence="2 7" id="KW-0812">Transmembrane</keyword>
<comment type="caution">
    <text evidence="9">The sequence shown here is derived from an EMBL/GenBank/DDBJ whole genome shotgun (WGS) entry which is preliminary data.</text>
</comment>
<evidence type="ECO:0000313" key="10">
    <source>
        <dbReference type="Proteomes" id="UP001375240"/>
    </source>
</evidence>
<feature type="transmembrane region" description="Helical" evidence="7">
    <location>
        <begin position="140"/>
        <end position="166"/>
    </location>
</feature>
<dbReference type="PANTHER" id="PTHR33048">
    <property type="entry name" value="PTH11-LIKE INTEGRAL MEMBRANE PROTEIN (AFU_ORTHOLOGUE AFUA_5G11245)"/>
    <property type="match status" value="1"/>
</dbReference>
<feature type="transmembrane region" description="Helical" evidence="7">
    <location>
        <begin position="28"/>
        <end position="48"/>
    </location>
</feature>
<feature type="region of interest" description="Disordered" evidence="6">
    <location>
        <begin position="415"/>
        <end position="459"/>
    </location>
</feature>
<feature type="compositionally biased region" description="Basic residues" evidence="6">
    <location>
        <begin position="306"/>
        <end position="318"/>
    </location>
</feature>
<gene>
    <name evidence="9" type="ORF">TWF696_002979</name>
</gene>
<comment type="subcellular location">
    <subcellularLocation>
        <location evidence="1">Membrane</location>
        <topology evidence="1">Multi-pass membrane protein</topology>
    </subcellularLocation>
</comment>
<reference evidence="9 10" key="1">
    <citation type="submission" date="2019-10" db="EMBL/GenBank/DDBJ databases">
        <authorList>
            <person name="Palmer J.M."/>
        </authorList>
    </citation>
    <scope>NUCLEOTIDE SEQUENCE [LARGE SCALE GENOMIC DNA]</scope>
    <source>
        <strain evidence="9 10">TWF696</strain>
    </source>
</reference>
<dbReference type="GO" id="GO:0016020">
    <property type="term" value="C:membrane"/>
    <property type="evidence" value="ECO:0007669"/>
    <property type="project" value="UniProtKB-SubCell"/>
</dbReference>
<evidence type="ECO:0000256" key="2">
    <source>
        <dbReference type="ARBA" id="ARBA00022692"/>
    </source>
</evidence>
<dbReference type="Proteomes" id="UP001375240">
    <property type="component" value="Unassembled WGS sequence"/>
</dbReference>
<dbReference type="InterPro" id="IPR049326">
    <property type="entry name" value="Rhodopsin_dom_fungi"/>
</dbReference>
<organism evidence="9 10">
    <name type="scientific">Orbilia brochopaga</name>
    <dbReference type="NCBI Taxonomy" id="3140254"/>
    <lineage>
        <taxon>Eukaryota</taxon>
        <taxon>Fungi</taxon>
        <taxon>Dikarya</taxon>
        <taxon>Ascomycota</taxon>
        <taxon>Pezizomycotina</taxon>
        <taxon>Orbiliomycetes</taxon>
        <taxon>Orbiliales</taxon>
        <taxon>Orbiliaceae</taxon>
        <taxon>Orbilia</taxon>
    </lineage>
</organism>
<evidence type="ECO:0000256" key="3">
    <source>
        <dbReference type="ARBA" id="ARBA00022989"/>
    </source>
</evidence>
<dbReference type="InterPro" id="IPR052337">
    <property type="entry name" value="SAT4-like"/>
</dbReference>
<keyword evidence="3 7" id="KW-1133">Transmembrane helix</keyword>
<feature type="domain" description="Rhodopsin" evidence="8">
    <location>
        <begin position="46"/>
        <end position="283"/>
    </location>
</feature>
<name>A0AAV9TZ33_9PEZI</name>
<evidence type="ECO:0000259" key="8">
    <source>
        <dbReference type="Pfam" id="PF20684"/>
    </source>
</evidence>
<protein>
    <recommendedName>
        <fullName evidence="8">Rhodopsin domain-containing protein</fullName>
    </recommendedName>
</protein>
<proteinExistence type="inferred from homology"/>
<evidence type="ECO:0000256" key="4">
    <source>
        <dbReference type="ARBA" id="ARBA00023136"/>
    </source>
</evidence>
<keyword evidence="10" id="KW-1185">Reference proteome</keyword>
<evidence type="ECO:0000256" key="5">
    <source>
        <dbReference type="ARBA" id="ARBA00038359"/>
    </source>
</evidence>
<sequence>MRWIPPPEVVASWPEPDYEHPANRGRSLIVVEIALFSLTFIIVAGRIYTRTLIIRSFGLDDWFIIPSTIFCLGLTISTCLATTGGYGLHIYDVPHHLRTKSLEYAWANMLLYCIAVTFTKISILCFYLRLVPSGIFRKLTWLTMTAVVALGFAYGLMVVFYCIPVRAYWQPYEYPDAKCLSDEAALISNAAVNIVLDCWLWIMPVPVVWKVRLPIRQRIGLVGVFALGSFVCLAGILRLVYVIRTAYSYDRTWDGFSAWIWTAAESDVGIICASLPALKPLVTKITNFRFSEVTPSMGVYGRSRTLKRGTKKTGRRLPSHGASRNLGSRNPLQTGENVWDGSDETVYACDNGRAKLQKQEGHQPGTYQMTTVIFSGDPDGRLAAARKANMVERGLPGKPDGVTVQVQPVDGNEDASSPYLHAQGGKDIEEGYGWPLTTRRNEENSTANKDGDDSDSGIDNARCWEVMRTVEIEVREDHSFEEMRLDLRLSTDSFNRTGDNLQDI</sequence>
<feature type="transmembrane region" description="Helical" evidence="7">
    <location>
        <begin position="109"/>
        <end position="128"/>
    </location>
</feature>
<feature type="transmembrane region" description="Helical" evidence="7">
    <location>
        <begin position="221"/>
        <end position="241"/>
    </location>
</feature>
<feature type="region of interest" description="Disordered" evidence="6">
    <location>
        <begin position="306"/>
        <end position="339"/>
    </location>
</feature>
<feature type="compositionally biased region" description="Polar residues" evidence="6">
    <location>
        <begin position="325"/>
        <end position="336"/>
    </location>
</feature>
<evidence type="ECO:0000256" key="1">
    <source>
        <dbReference type="ARBA" id="ARBA00004141"/>
    </source>
</evidence>
<evidence type="ECO:0000313" key="9">
    <source>
        <dbReference type="EMBL" id="KAK6332258.1"/>
    </source>
</evidence>
<dbReference type="EMBL" id="JAVHNQ010000015">
    <property type="protein sequence ID" value="KAK6332258.1"/>
    <property type="molecule type" value="Genomic_DNA"/>
</dbReference>
<dbReference type="PANTHER" id="PTHR33048:SF129">
    <property type="entry name" value="INTEGRAL MEMBRANE PROTEIN-RELATED"/>
    <property type="match status" value="1"/>
</dbReference>
<evidence type="ECO:0000256" key="6">
    <source>
        <dbReference type="SAM" id="MobiDB-lite"/>
    </source>
</evidence>
<accession>A0AAV9TZ33</accession>